<dbReference type="Pfam" id="PF07589">
    <property type="entry name" value="PEP-CTERM"/>
    <property type="match status" value="1"/>
</dbReference>
<evidence type="ECO:0000259" key="2">
    <source>
        <dbReference type="Pfam" id="PF07589"/>
    </source>
</evidence>
<organism evidence="3 4">
    <name type="scientific">Microcystis novacekii Mn_MB_F_20050700_S1D</name>
    <dbReference type="NCBI Taxonomy" id="2486266"/>
    <lineage>
        <taxon>Bacteria</taxon>
        <taxon>Bacillati</taxon>
        <taxon>Cyanobacteriota</taxon>
        <taxon>Cyanophyceae</taxon>
        <taxon>Oscillatoriophycideae</taxon>
        <taxon>Chroococcales</taxon>
        <taxon>Microcystaceae</taxon>
        <taxon>Microcystis</taxon>
    </lineage>
</organism>
<sequence>MQTRIKIKNMSKVIINNSKLMLYQLNNLVLGIIFLVSGSFYSEKASAFTLSVESMVDQPNNGDTFIEFPTVSGTGRGGFTLTKEIGDTGTVQVTLALLLTHAGTFIRQDRNININLDALAVGGSISSGLFSITNTAGPLSRGNYFTVLTTSAFSPSSPQVVSLADRHDWKVVGTPEPTSILGLFSLGILGAGATIKRQVKRNHSIEKETTKIG</sequence>
<keyword evidence="1" id="KW-0812">Transmembrane</keyword>
<evidence type="ECO:0000313" key="4">
    <source>
        <dbReference type="Proteomes" id="UP000319191"/>
    </source>
</evidence>
<dbReference type="AlphaFoldDB" id="A0A552IQM3"/>
<gene>
    <name evidence="3" type="ORF">EWV54_15480</name>
</gene>
<evidence type="ECO:0000256" key="1">
    <source>
        <dbReference type="SAM" id="Phobius"/>
    </source>
</evidence>
<name>A0A552IQM3_9CHRO</name>
<comment type="caution">
    <text evidence="3">The sequence shown here is derived from an EMBL/GenBank/DDBJ whole genome shotgun (WGS) entry which is preliminary data.</text>
</comment>
<dbReference type="Proteomes" id="UP000319191">
    <property type="component" value="Unassembled WGS sequence"/>
</dbReference>
<keyword evidence="1" id="KW-0472">Membrane</keyword>
<protein>
    <submittedName>
        <fullName evidence="3">PEP-CTERM sorting domain-containing protein</fullName>
    </submittedName>
</protein>
<feature type="domain" description="Ice-binding protein C-terminal" evidence="2">
    <location>
        <begin position="174"/>
        <end position="194"/>
    </location>
</feature>
<dbReference type="InterPro" id="IPR013424">
    <property type="entry name" value="Ice-binding_C"/>
</dbReference>
<proteinExistence type="predicted"/>
<feature type="transmembrane region" description="Helical" evidence="1">
    <location>
        <begin position="20"/>
        <end position="41"/>
    </location>
</feature>
<dbReference type="NCBIfam" id="TIGR02595">
    <property type="entry name" value="PEP_CTERM"/>
    <property type="match status" value="1"/>
</dbReference>
<reference evidence="3 4" key="1">
    <citation type="submission" date="2019-01" db="EMBL/GenBank/DDBJ databases">
        <title>Coherence of Microcystis species and biogeography revealed through population genomics.</title>
        <authorList>
            <person name="Perez-Carrascal O.M."/>
            <person name="Terrat Y."/>
            <person name="Giani A."/>
            <person name="Fortin N."/>
            <person name="Tromas N."/>
            <person name="Shapiro B.J."/>
        </authorList>
    </citation>
    <scope>NUCLEOTIDE SEQUENCE [LARGE SCALE GENOMIC DNA]</scope>
    <source>
        <strain evidence="3">Mn_MB_F_20050700_S1D</strain>
    </source>
</reference>
<accession>A0A552IQM3</accession>
<keyword evidence="1" id="KW-1133">Transmembrane helix</keyword>
<evidence type="ECO:0000313" key="3">
    <source>
        <dbReference type="EMBL" id="TRU85767.1"/>
    </source>
</evidence>
<dbReference type="EMBL" id="SFAV01000212">
    <property type="protein sequence ID" value="TRU85767.1"/>
    <property type="molecule type" value="Genomic_DNA"/>
</dbReference>